<sequence>MQVSRAAAAMEAAGQQQVGDGNALALVAVSAAGSGPGPKEPAGVACPRCESRDTKFCYYNNYNLGQPRHFCKGCRRYWTRGGALRNVPVGGGSRKPTSPAAAARRKQHRAASVSATASPTTTTTTSPAAALMTMMAASPAPLSVSAPPAYAAAAPRAYDHLPLPPFMLPSSSPPIGDHHHDRGSRMMLAHAHHDRRILFDADRRLLELGGSFTSLLAPPDAHFSAAGFLAASRLHPPPSPAPAPALLPPPPQQQQPPVMSHVSPTEAMIWGGMGMGMGWPDLSI</sequence>
<comment type="subcellular location">
    <subcellularLocation>
        <location evidence="8 9">Nucleus</location>
    </subcellularLocation>
</comment>
<feature type="compositionally biased region" description="Pro residues" evidence="10">
    <location>
        <begin position="235"/>
        <end position="254"/>
    </location>
</feature>
<accession>A0A516SN14</accession>
<dbReference type="PROSITE" id="PS50884">
    <property type="entry name" value="ZF_DOF_2"/>
    <property type="match status" value="1"/>
</dbReference>
<evidence type="ECO:0000256" key="8">
    <source>
        <dbReference type="PROSITE-ProRule" id="PRU00071"/>
    </source>
</evidence>
<protein>
    <recommendedName>
        <fullName evidence="9">Dof zinc finger protein</fullName>
    </recommendedName>
</protein>
<dbReference type="GO" id="GO:0008270">
    <property type="term" value="F:zinc ion binding"/>
    <property type="evidence" value="ECO:0007669"/>
    <property type="project" value="UniProtKB-KW"/>
</dbReference>
<evidence type="ECO:0000256" key="7">
    <source>
        <dbReference type="ARBA" id="ARBA00023242"/>
    </source>
</evidence>
<keyword evidence="1 9" id="KW-0479">Metal-binding</keyword>
<evidence type="ECO:0000256" key="9">
    <source>
        <dbReference type="RuleBase" id="RU369094"/>
    </source>
</evidence>
<dbReference type="GO" id="GO:0005634">
    <property type="term" value="C:nucleus"/>
    <property type="evidence" value="ECO:0007669"/>
    <property type="project" value="UniProtKB-SubCell"/>
</dbReference>
<evidence type="ECO:0000256" key="5">
    <source>
        <dbReference type="ARBA" id="ARBA00023125"/>
    </source>
</evidence>
<dbReference type="InterPro" id="IPR003851">
    <property type="entry name" value="Znf_Dof"/>
</dbReference>
<dbReference type="PANTHER" id="PTHR31992">
    <property type="entry name" value="DOF ZINC FINGER PROTEIN DOF1.4-RELATED"/>
    <property type="match status" value="1"/>
</dbReference>
<organism evidence="12">
    <name type="scientific">Eleusine coracana</name>
    <name type="common">Indian finger millet</name>
    <name type="synonym">Ragi</name>
    <dbReference type="NCBI Taxonomy" id="4511"/>
    <lineage>
        <taxon>Eukaryota</taxon>
        <taxon>Viridiplantae</taxon>
        <taxon>Streptophyta</taxon>
        <taxon>Embryophyta</taxon>
        <taxon>Tracheophyta</taxon>
        <taxon>Spermatophyta</taxon>
        <taxon>Magnoliopsida</taxon>
        <taxon>Liliopsida</taxon>
        <taxon>Poales</taxon>
        <taxon>Poaceae</taxon>
        <taxon>PACMAD clade</taxon>
        <taxon>Chloridoideae</taxon>
        <taxon>Cynodonteae</taxon>
        <taxon>Eleusininae</taxon>
        <taxon>Eleusine</taxon>
    </lineage>
</organism>
<evidence type="ECO:0000256" key="3">
    <source>
        <dbReference type="ARBA" id="ARBA00022833"/>
    </source>
</evidence>
<dbReference type="InterPro" id="IPR045174">
    <property type="entry name" value="Dof"/>
</dbReference>
<evidence type="ECO:0000259" key="11">
    <source>
        <dbReference type="PROSITE" id="PS50884"/>
    </source>
</evidence>
<evidence type="ECO:0000313" key="12">
    <source>
        <dbReference type="EMBL" id="QDQ29863.1"/>
    </source>
</evidence>
<evidence type="ECO:0000256" key="4">
    <source>
        <dbReference type="ARBA" id="ARBA00023015"/>
    </source>
</evidence>
<feature type="compositionally biased region" description="Low complexity" evidence="10">
    <location>
        <begin position="110"/>
        <end position="124"/>
    </location>
</feature>
<keyword evidence="7 8" id="KW-0539">Nucleus</keyword>
<name>A0A516SN14_ELECO</name>
<keyword evidence="6 9" id="KW-0804">Transcription</keyword>
<feature type="domain" description="Dof-type" evidence="11">
    <location>
        <begin position="44"/>
        <end position="98"/>
    </location>
</feature>
<dbReference type="GO" id="GO:0003677">
    <property type="term" value="F:DNA binding"/>
    <property type="evidence" value="ECO:0007669"/>
    <property type="project" value="UniProtKB-UniRule"/>
</dbReference>
<feature type="region of interest" description="Disordered" evidence="10">
    <location>
        <begin position="86"/>
        <end position="124"/>
    </location>
</feature>
<gene>
    <name evidence="12" type="primary">Dof36</name>
</gene>
<comment type="function">
    <text evidence="9">Transcription factor that binds specifically to a 5'-AA[AG]G-3' consensus core sequence.</text>
</comment>
<keyword evidence="2 8" id="KW-0863">Zinc-finger</keyword>
<evidence type="ECO:0000256" key="2">
    <source>
        <dbReference type="ARBA" id="ARBA00022771"/>
    </source>
</evidence>
<dbReference type="GO" id="GO:0003700">
    <property type="term" value="F:DNA-binding transcription factor activity"/>
    <property type="evidence" value="ECO:0007669"/>
    <property type="project" value="UniProtKB-UniRule"/>
</dbReference>
<evidence type="ECO:0000256" key="10">
    <source>
        <dbReference type="SAM" id="MobiDB-lite"/>
    </source>
</evidence>
<keyword evidence="3 9" id="KW-0862">Zinc</keyword>
<keyword evidence="5 8" id="KW-0238">DNA-binding</keyword>
<dbReference type="Pfam" id="PF02701">
    <property type="entry name" value="Zn_ribbon_Dof"/>
    <property type="match status" value="1"/>
</dbReference>
<feature type="region of interest" description="Disordered" evidence="10">
    <location>
        <begin position="234"/>
        <end position="259"/>
    </location>
</feature>
<evidence type="ECO:0000256" key="1">
    <source>
        <dbReference type="ARBA" id="ARBA00022723"/>
    </source>
</evidence>
<reference evidence="12" key="1">
    <citation type="submission" date="2019-01" db="EMBL/GenBank/DDBJ databases">
        <title>Genome-wide identification of Dof transcription factor gene family in finger millet.</title>
        <authorList>
            <person name="Gupta S."/>
            <person name="Gupta S.M."/>
            <person name="Gaur V.S."/>
            <person name="Gupta A.K."/>
        </authorList>
    </citation>
    <scope>NUCLEOTIDE SEQUENCE</scope>
</reference>
<keyword evidence="4 9" id="KW-0805">Transcription regulation</keyword>
<dbReference type="AlphaFoldDB" id="A0A516SN14"/>
<dbReference type="PANTHER" id="PTHR31992:SF279">
    <property type="entry name" value="DOF ZINC FINGER PROTEIN"/>
    <property type="match status" value="1"/>
</dbReference>
<proteinExistence type="evidence at transcript level"/>
<evidence type="ECO:0000256" key="6">
    <source>
        <dbReference type="ARBA" id="ARBA00023163"/>
    </source>
</evidence>
<dbReference type="PROSITE" id="PS01361">
    <property type="entry name" value="ZF_DOF_1"/>
    <property type="match status" value="1"/>
</dbReference>
<dbReference type="EMBL" id="MK355451">
    <property type="protein sequence ID" value="QDQ29863.1"/>
    <property type="molecule type" value="mRNA"/>
</dbReference>